<dbReference type="AlphaFoldDB" id="G2LIL7"/>
<accession>G2LIL7</accession>
<evidence type="ECO:0000256" key="1">
    <source>
        <dbReference type="SAM" id="MobiDB-lite"/>
    </source>
</evidence>
<protein>
    <submittedName>
        <fullName evidence="2">Uncharacterized protein</fullName>
    </submittedName>
</protein>
<organism evidence="2 3">
    <name type="scientific">Chloracidobacterium thermophilum (strain B)</name>
    <dbReference type="NCBI Taxonomy" id="981222"/>
    <lineage>
        <taxon>Bacteria</taxon>
        <taxon>Pseudomonadati</taxon>
        <taxon>Acidobacteriota</taxon>
        <taxon>Terriglobia</taxon>
        <taxon>Terriglobales</taxon>
        <taxon>Acidobacteriaceae</taxon>
        <taxon>Chloracidobacterium</taxon>
    </lineage>
</organism>
<dbReference type="Proteomes" id="UP000006791">
    <property type="component" value="Chromosome 1"/>
</dbReference>
<feature type="region of interest" description="Disordered" evidence="1">
    <location>
        <begin position="1"/>
        <end position="26"/>
    </location>
</feature>
<reference evidence="2 3" key="1">
    <citation type="journal article" date="2012" name="Environ. Microbiol.">
        <title>Complete genome of Candidatus Chloracidobacterium thermophilum, a chlorophyll-based photoheterotroph belonging to the phylum Acidobacteria.</title>
        <authorList>
            <person name="Garcia Costas A.M."/>
            <person name="Liu Z."/>
            <person name="Tomsho L.P."/>
            <person name="Schuster S.C."/>
            <person name="Ward D.M."/>
            <person name="Bryant D.A."/>
        </authorList>
    </citation>
    <scope>NUCLEOTIDE SEQUENCE [LARGE SCALE GENOMIC DNA]</scope>
    <source>
        <strain evidence="2 3">B</strain>
    </source>
</reference>
<sequence length="126" mass="14294">MRTHPLLAQALPETQQQHRQEQPAHEVAQPLDLKPHGLKFVAQFPWGIAAAMMQGFVVRTPEKPIRRYGDDHRSPRLADPVEFSQGGQVIVHVFEHVKRRHHIKGIVGKTQFLDAAPRQMGKPPLP</sequence>
<evidence type="ECO:0000313" key="3">
    <source>
        <dbReference type="Proteomes" id="UP000006791"/>
    </source>
</evidence>
<evidence type="ECO:0000313" key="2">
    <source>
        <dbReference type="EMBL" id="AEP11915.1"/>
    </source>
</evidence>
<name>G2LIL7_CHLTF</name>
<proteinExistence type="predicted"/>
<keyword evidence="3" id="KW-1185">Reference proteome</keyword>
<dbReference type="EMBL" id="CP002514">
    <property type="protein sequence ID" value="AEP11915.1"/>
    <property type="molecule type" value="Genomic_DNA"/>
</dbReference>
<dbReference type="KEGG" id="ctm:Cabther_A1161"/>
<gene>
    <name evidence="2" type="ordered locus">Cabther_A1161</name>
</gene>
<dbReference type="HOGENOM" id="CLU_1977612_0_0_0"/>